<dbReference type="Proteomes" id="UP000580250">
    <property type="component" value="Unassembled WGS sequence"/>
</dbReference>
<evidence type="ECO:0000256" key="2">
    <source>
        <dbReference type="SAM" id="MobiDB-lite"/>
    </source>
</evidence>
<sequence>MPELLSLVLIHYGNDFVRLLQFLGEKMKKYKVEGKILQSEFSKTSIEDVGIYTQITNEMEGKLKELKKKKEKISEEMKKKTGTEEEEKLKNELNMLEEDEKNLMIKFNELQMKNRLKSDIREYDGNFRIRKRRLGNNEVVMMKLQDEQENLDKEVKLIENELEKLDEEIKAAEGEQLKDIELKIEEKEKAKTEKNEKLKEIADKISALINGEEKELTEEEENRLNLEQEKRLKLEEEQKLKLAELKEIVKNEEKPFLEKNSKILKIENLSKFDGDKYGLLSFFKSNEFKINCYGETEKENEIERKLGVLEYEYKDKLYNQNKLKNTNFFLIINEKTIIDKKFNEFETLFNGKYKPQSKIEKRKDFHTVKDWLNGRNMNSIENRISMLKKNFVLKVVSKPKPKKVLNKMEKIKGHWFGKGRKNSKFYKSKSMNEKILKKNSSLKLKRKDVTKSASFPDNDERNKIKLD</sequence>
<name>A0A6V7UH60_MELEN</name>
<comment type="caution">
    <text evidence="3">The sequence shown here is derived from an EMBL/GenBank/DDBJ whole genome shotgun (WGS) entry which is preliminary data.</text>
</comment>
<proteinExistence type="predicted"/>
<keyword evidence="1" id="KW-0175">Coiled coil</keyword>
<dbReference type="EMBL" id="CAJEWN010000068">
    <property type="protein sequence ID" value="CAD2157992.1"/>
    <property type="molecule type" value="Genomic_DNA"/>
</dbReference>
<protein>
    <submittedName>
        <fullName evidence="3">Uncharacterized protein</fullName>
    </submittedName>
</protein>
<evidence type="ECO:0000313" key="4">
    <source>
        <dbReference type="Proteomes" id="UP000580250"/>
    </source>
</evidence>
<reference evidence="3 4" key="1">
    <citation type="submission" date="2020-08" db="EMBL/GenBank/DDBJ databases">
        <authorList>
            <person name="Koutsovoulos G."/>
            <person name="Danchin GJ E."/>
        </authorList>
    </citation>
    <scope>NUCLEOTIDE SEQUENCE [LARGE SCALE GENOMIC DNA]</scope>
</reference>
<feature type="coiled-coil region" evidence="1">
    <location>
        <begin position="141"/>
        <end position="252"/>
    </location>
</feature>
<feature type="region of interest" description="Disordered" evidence="2">
    <location>
        <begin position="446"/>
        <end position="467"/>
    </location>
</feature>
<evidence type="ECO:0000313" key="3">
    <source>
        <dbReference type="EMBL" id="CAD2157992.1"/>
    </source>
</evidence>
<dbReference type="AlphaFoldDB" id="A0A6V7UH60"/>
<evidence type="ECO:0000256" key="1">
    <source>
        <dbReference type="SAM" id="Coils"/>
    </source>
</evidence>
<gene>
    <name evidence="3" type="ORF">MENT_LOCUS12928</name>
</gene>
<feature type="compositionally biased region" description="Basic and acidic residues" evidence="2">
    <location>
        <begin position="458"/>
        <end position="467"/>
    </location>
</feature>
<organism evidence="3 4">
    <name type="scientific">Meloidogyne enterolobii</name>
    <name type="common">Root-knot nematode worm</name>
    <name type="synonym">Meloidogyne mayaguensis</name>
    <dbReference type="NCBI Taxonomy" id="390850"/>
    <lineage>
        <taxon>Eukaryota</taxon>
        <taxon>Metazoa</taxon>
        <taxon>Ecdysozoa</taxon>
        <taxon>Nematoda</taxon>
        <taxon>Chromadorea</taxon>
        <taxon>Rhabditida</taxon>
        <taxon>Tylenchina</taxon>
        <taxon>Tylenchomorpha</taxon>
        <taxon>Tylenchoidea</taxon>
        <taxon>Meloidogynidae</taxon>
        <taxon>Meloidogyninae</taxon>
        <taxon>Meloidogyne</taxon>
    </lineage>
</organism>
<feature type="coiled-coil region" evidence="1">
    <location>
        <begin position="52"/>
        <end position="113"/>
    </location>
</feature>
<accession>A0A6V7UH60</accession>